<reference evidence="1 2" key="1">
    <citation type="submission" date="2020-10" db="EMBL/GenBank/DDBJ databases">
        <title>Connecting structure to function with the recovery of over 1000 high-quality activated sludge metagenome-assembled genomes encoding full-length rRNA genes using long-read sequencing.</title>
        <authorList>
            <person name="Singleton C.M."/>
            <person name="Petriglieri F."/>
            <person name="Kristensen J.M."/>
            <person name="Kirkegaard R.H."/>
            <person name="Michaelsen T.Y."/>
            <person name="Andersen M.H."/>
            <person name="Karst S.M."/>
            <person name="Dueholm M.S."/>
            <person name="Nielsen P.H."/>
            <person name="Albertsen M."/>
        </authorList>
    </citation>
    <scope>NUCLEOTIDE SEQUENCE [LARGE SCALE GENOMIC DNA]</scope>
    <source>
        <strain evidence="1">EsbW_18-Q3-R4-48_BATAC.285</strain>
    </source>
</reference>
<dbReference type="EMBL" id="JADJMH010000034">
    <property type="protein sequence ID" value="MBK7677147.1"/>
    <property type="molecule type" value="Genomic_DNA"/>
</dbReference>
<dbReference type="Proteomes" id="UP000697998">
    <property type="component" value="Unassembled WGS sequence"/>
</dbReference>
<dbReference type="AlphaFoldDB" id="A0A935Q330"/>
<sequence length="71" mass="7737">MSNGGHGNPLAPGSIAVDGIDRLPDGSSIVLVSDQRPNAEGERVALDTQVRRLRCREKLMRRQETVLRAEA</sequence>
<evidence type="ECO:0000313" key="2">
    <source>
        <dbReference type="Proteomes" id="UP000697998"/>
    </source>
</evidence>
<evidence type="ECO:0000313" key="1">
    <source>
        <dbReference type="EMBL" id="MBK7677147.1"/>
    </source>
</evidence>
<protein>
    <submittedName>
        <fullName evidence="1">Uncharacterized protein</fullName>
    </submittedName>
</protein>
<comment type="caution">
    <text evidence="1">The sequence shown here is derived from an EMBL/GenBank/DDBJ whole genome shotgun (WGS) entry which is preliminary data.</text>
</comment>
<organism evidence="1 2">
    <name type="scientific">Candidatus Accumulibacter proximus</name>
    <dbReference type="NCBI Taxonomy" id="2954385"/>
    <lineage>
        <taxon>Bacteria</taxon>
        <taxon>Pseudomonadati</taxon>
        <taxon>Pseudomonadota</taxon>
        <taxon>Betaproteobacteria</taxon>
        <taxon>Candidatus Accumulibacter</taxon>
    </lineage>
</organism>
<gene>
    <name evidence="1" type="ORF">IPJ27_21695</name>
</gene>
<proteinExistence type="predicted"/>
<name>A0A935Q330_9PROT</name>
<accession>A0A935Q330</accession>